<feature type="non-terminal residue" evidence="3">
    <location>
        <position position="1"/>
    </location>
</feature>
<name>A0ABR1UAJ4_9PEZI</name>
<proteinExistence type="predicted"/>
<feature type="transmembrane region" description="Helical" evidence="2">
    <location>
        <begin position="372"/>
        <end position="393"/>
    </location>
</feature>
<accession>A0ABR1UAJ4</accession>
<evidence type="ECO:0000256" key="1">
    <source>
        <dbReference type="SAM" id="MobiDB-lite"/>
    </source>
</evidence>
<dbReference type="Pfam" id="PF05024">
    <property type="entry name" value="Gpi1"/>
    <property type="match status" value="1"/>
</dbReference>
<evidence type="ECO:0000256" key="2">
    <source>
        <dbReference type="SAM" id="Phobius"/>
    </source>
</evidence>
<feature type="transmembrane region" description="Helical" evidence="2">
    <location>
        <begin position="557"/>
        <end position="575"/>
    </location>
</feature>
<keyword evidence="2" id="KW-1133">Transmembrane helix</keyword>
<keyword evidence="2" id="KW-0812">Transmembrane</keyword>
<keyword evidence="4" id="KW-1185">Reference proteome</keyword>
<sequence length="835" mass="95099">LRDAHPLRILSKTDQFMHPFSVVTLAIFVAGYGTARWDLVTRLYELALFAWDKGVIVSGFPSQIRSKRSAFLSSNLQTPSSRSVQGFAILSLLFLVVLVPVQYLASLEADLAGYLSGCWDMPEHDGLMRVFWPADIERSELPGVIVGWKNSSLDVVVVAVLNHVDPKNVESALKTGILLRNAPHPTERISQLCGSQSMHVLGLTNVGPDASLDSEPSWVKAKIDPYQRAPTIACAVASSVQIILFERPIPRNMQYISLNPIALALIDKEDARQPTVSEASDAEEEEQEKMAKQKRRHLVEKLRQHSVIRHPPTMKDKVLPRIVNQVNWAWELEQLLQKNVSLIGTRPKRTLSVSERVVEQATTMRNYVVLQLWDFVILYIFPIIRAIFIFVLIGHRGAAEILLQILEWRPRPCSPALKDISATAQQVEIRLQQFCYWPMQYVKLRLRKNDWDSVTTSHPDYIRFYNSLWLVANDVIIGIALGSYIIDNAAWVSDQIGLLLQQYTVDALHSSIEWLMGWPAGLKLNKELALFLGDLFLWVIEYWAGCIKALQPVLPHIIWFIGFSSFGGASMPIAFSSDLLSLLTVHIYSFYLAAARIFHWQLTILLSLFQLFRGKKYNVLRNRVDSCDYDLDQLLLGTILFTLLFFLLPTVAVFYLNFAVARMAIILLKAMFDTQLSCLNHFPLFALMLRVKDPRRLPGGIRFELFDTQDRFVFDSDSMPPTPTQPPTSVIHLKPIPLSFTAMFHQYFRMGKRIRKHYLSPRVVFCLASGRFVPPINRRNLYSLQYSMLPAARAGILDMWHALNSLPTTKRPVRVHPFVSNGGSTRRMNGRRGMY</sequence>
<dbReference type="Proteomes" id="UP001444661">
    <property type="component" value="Unassembled WGS sequence"/>
</dbReference>
<feature type="transmembrane region" description="Helical" evidence="2">
    <location>
        <begin position="87"/>
        <end position="105"/>
    </location>
</feature>
<dbReference type="EMBL" id="JAQQWK010000001">
    <property type="protein sequence ID" value="KAK8055085.1"/>
    <property type="molecule type" value="Genomic_DNA"/>
</dbReference>
<feature type="transmembrane region" description="Helical" evidence="2">
    <location>
        <begin position="528"/>
        <end position="545"/>
    </location>
</feature>
<dbReference type="InterPro" id="IPR007720">
    <property type="entry name" value="PigQ/GPI1"/>
</dbReference>
<comment type="caution">
    <text evidence="3">The sequence shown here is derived from an EMBL/GenBank/DDBJ whole genome shotgun (WGS) entry which is preliminary data.</text>
</comment>
<dbReference type="PANTHER" id="PTHR21329">
    <property type="entry name" value="PHOSPHATIDYLINOSITOL N-ACETYLGLUCOSAMINYLTRANSFERASE SUBUNIT Q-RELATED"/>
    <property type="match status" value="1"/>
</dbReference>
<feature type="transmembrane region" description="Helical" evidence="2">
    <location>
        <begin position="468"/>
        <end position="486"/>
    </location>
</feature>
<feature type="transmembrane region" description="Helical" evidence="2">
    <location>
        <begin position="587"/>
        <end position="612"/>
    </location>
</feature>
<feature type="transmembrane region" description="Helical" evidence="2">
    <location>
        <begin position="633"/>
        <end position="658"/>
    </location>
</feature>
<dbReference type="PANTHER" id="PTHR21329:SF3">
    <property type="entry name" value="PHOSPHATIDYLINOSITOL N-ACETYLGLUCOSAMINYLTRANSFERASE SUBUNIT Q"/>
    <property type="match status" value="1"/>
</dbReference>
<keyword evidence="2" id="KW-0472">Membrane</keyword>
<feature type="transmembrane region" description="Helical" evidence="2">
    <location>
        <begin position="16"/>
        <end position="35"/>
    </location>
</feature>
<protein>
    <submittedName>
        <fullName evidence="3">Uncharacterized protein</fullName>
    </submittedName>
</protein>
<reference evidence="3 4" key="1">
    <citation type="submission" date="2023-01" db="EMBL/GenBank/DDBJ databases">
        <title>Analysis of 21 Apiospora genomes using comparative genomics revels a genus with tremendous synthesis potential of carbohydrate active enzymes and secondary metabolites.</title>
        <authorList>
            <person name="Sorensen T."/>
        </authorList>
    </citation>
    <scope>NUCLEOTIDE SEQUENCE [LARGE SCALE GENOMIC DNA]</scope>
    <source>
        <strain evidence="3 4">CBS 33761</strain>
    </source>
</reference>
<gene>
    <name evidence="3" type="ORF">PG993_000312</name>
</gene>
<feature type="region of interest" description="Disordered" evidence="1">
    <location>
        <begin position="274"/>
        <end position="293"/>
    </location>
</feature>
<organism evidence="3 4">
    <name type="scientific">Apiospora rasikravindrae</name>
    <dbReference type="NCBI Taxonomy" id="990691"/>
    <lineage>
        <taxon>Eukaryota</taxon>
        <taxon>Fungi</taxon>
        <taxon>Dikarya</taxon>
        <taxon>Ascomycota</taxon>
        <taxon>Pezizomycotina</taxon>
        <taxon>Sordariomycetes</taxon>
        <taxon>Xylariomycetidae</taxon>
        <taxon>Amphisphaeriales</taxon>
        <taxon>Apiosporaceae</taxon>
        <taxon>Apiospora</taxon>
    </lineage>
</organism>
<evidence type="ECO:0000313" key="4">
    <source>
        <dbReference type="Proteomes" id="UP001444661"/>
    </source>
</evidence>
<evidence type="ECO:0000313" key="3">
    <source>
        <dbReference type="EMBL" id="KAK8055085.1"/>
    </source>
</evidence>